<feature type="region of interest" description="Disordered" evidence="1">
    <location>
        <begin position="167"/>
        <end position="376"/>
    </location>
</feature>
<evidence type="ECO:0000313" key="3">
    <source>
        <dbReference type="Proteomes" id="UP000027456"/>
    </source>
</evidence>
<keyword evidence="3" id="KW-1185">Reference proteome</keyword>
<feature type="compositionally biased region" description="Low complexity" evidence="1">
    <location>
        <begin position="18"/>
        <end position="42"/>
    </location>
</feature>
<proteinExistence type="predicted"/>
<protein>
    <submittedName>
        <fullName evidence="2">Uncharacterized protein</fullName>
    </submittedName>
</protein>
<reference evidence="2 3" key="1">
    <citation type="submission" date="2013-12" db="EMBL/GenBank/DDBJ databases">
        <authorList>
            <person name="Cubeta M."/>
            <person name="Pakala S."/>
            <person name="Fedorova N."/>
            <person name="Thomas E."/>
            <person name="Dean R."/>
            <person name="Jabaji S."/>
            <person name="Neate S."/>
            <person name="Toda T."/>
            <person name="Tavantzis S."/>
            <person name="Vilgalys R."/>
            <person name="Bharathan N."/>
            <person name="Pakala S."/>
            <person name="Losada L.S."/>
            <person name="Zafar N."/>
            <person name="Nierman W."/>
        </authorList>
    </citation>
    <scope>NUCLEOTIDE SEQUENCE [LARGE SCALE GENOMIC DNA]</scope>
    <source>
        <strain evidence="2 3">123E</strain>
    </source>
</reference>
<sequence length="376" mass="39352">MAPPPSAGPQKSRRPVLPSHVAHAHAFAAVPSPGAPKSASPSYFSLPNPPAPLRAFTLAPSETHAASTSYPKSARQPARITANSGEKLQEVTNAPRSNAPRQKPDGPSKSLFAPTPPHYQFASAPFSTCTPTRSSGISSSSSTSARSMLSIAEIDCFFVQGSRSSAYSAARSNSSSRSRPPSESDGCSAPLSELGLSSSEEAGSGDIWVSEETERERQREERKAFMKARQNLREEARRKKRKSGGQTDDAHTATWREAIQTRAAMPLKGIPESRAGSSRGASASGSPHGNQPATRPAEPLGDMLRMSPLPPGSGPGPPLEPDVAVNTLVDSLPGSMAISESSPEEQTSPTDGTPPALNRFDSGETAVGIPAIISID</sequence>
<dbReference type="Proteomes" id="UP000027456">
    <property type="component" value="Unassembled WGS sequence"/>
</dbReference>
<feature type="region of interest" description="Disordered" evidence="1">
    <location>
        <begin position="1"/>
        <end position="144"/>
    </location>
</feature>
<evidence type="ECO:0000313" key="2">
    <source>
        <dbReference type="EMBL" id="KEP54418.1"/>
    </source>
</evidence>
<dbReference type="HOGENOM" id="CLU_735988_0_0_1"/>
<dbReference type="AlphaFoldDB" id="A0A074SC16"/>
<comment type="caution">
    <text evidence="2">The sequence shown here is derived from an EMBL/GenBank/DDBJ whole genome shotgun (WGS) entry which is preliminary data.</text>
</comment>
<feature type="compositionally biased region" description="Low complexity" evidence="1">
    <location>
        <begin position="273"/>
        <end position="286"/>
    </location>
</feature>
<feature type="compositionally biased region" description="Low complexity" evidence="1">
    <location>
        <begin position="134"/>
        <end position="144"/>
    </location>
</feature>
<feature type="compositionally biased region" description="Pro residues" evidence="1">
    <location>
        <begin position="308"/>
        <end position="320"/>
    </location>
</feature>
<feature type="compositionally biased region" description="Polar residues" evidence="1">
    <location>
        <begin position="81"/>
        <end position="100"/>
    </location>
</feature>
<evidence type="ECO:0000256" key="1">
    <source>
        <dbReference type="SAM" id="MobiDB-lite"/>
    </source>
</evidence>
<feature type="compositionally biased region" description="Basic and acidic residues" evidence="1">
    <location>
        <begin position="212"/>
        <end position="224"/>
    </location>
</feature>
<feature type="compositionally biased region" description="Low complexity" evidence="1">
    <location>
        <begin position="167"/>
        <end position="205"/>
    </location>
</feature>
<accession>A0A074SC16</accession>
<dbReference type="OrthoDB" id="3246374at2759"/>
<dbReference type="EMBL" id="AZST01000028">
    <property type="protein sequence ID" value="KEP54418.1"/>
    <property type="molecule type" value="Genomic_DNA"/>
</dbReference>
<organism evidence="2 3">
    <name type="scientific">Rhizoctonia solani 123E</name>
    <dbReference type="NCBI Taxonomy" id="1423351"/>
    <lineage>
        <taxon>Eukaryota</taxon>
        <taxon>Fungi</taxon>
        <taxon>Dikarya</taxon>
        <taxon>Basidiomycota</taxon>
        <taxon>Agaricomycotina</taxon>
        <taxon>Agaricomycetes</taxon>
        <taxon>Cantharellales</taxon>
        <taxon>Ceratobasidiaceae</taxon>
        <taxon>Rhizoctonia</taxon>
    </lineage>
</organism>
<feature type="compositionally biased region" description="Low complexity" evidence="1">
    <location>
        <begin position="339"/>
        <end position="350"/>
    </location>
</feature>
<name>A0A074SC16_9AGAM</name>
<gene>
    <name evidence="2" type="ORF">V565_017330</name>
</gene>